<dbReference type="SUPFAM" id="SSF53187">
    <property type="entry name" value="Zn-dependent exopeptidases"/>
    <property type="match status" value="1"/>
</dbReference>
<evidence type="ECO:0000313" key="2">
    <source>
        <dbReference type="EMBL" id="MBW4432980.1"/>
    </source>
</evidence>
<organism evidence="2 3">
    <name type="scientific">Pelatocladus maniniholoensis HA4357-MV3</name>
    <dbReference type="NCBI Taxonomy" id="1117104"/>
    <lineage>
        <taxon>Bacteria</taxon>
        <taxon>Bacillati</taxon>
        <taxon>Cyanobacteriota</taxon>
        <taxon>Cyanophyceae</taxon>
        <taxon>Nostocales</taxon>
        <taxon>Nostocaceae</taxon>
        <taxon>Pelatocladus</taxon>
    </lineage>
</organism>
<accession>A0A9E3HA93</accession>
<sequence length="246" mass="27115">MKFGIDIGHNCPPDIGATGIKQEDDLTKAVGEIVIQNLQKAGHTVVNCTPSSATDLNDSLSKRANKANREKVDFYVSIHFNKFNGTANGTEVYAISPKASEVADRVLDEIVGLGFRDRGVKSANYFVLKNTDMPAILIECCFCDSPIDMAKYNAQKMADAITKGLIGKSQTTSKPHNLIIKTPTFLKPSTEQVKDLPKESCIEIKPGTYPIVDAHFEEGHYLVEWPDSSKGNRRKHFVFASHSEIK</sequence>
<dbReference type="CDD" id="cd02696">
    <property type="entry name" value="MurNAc-LAA"/>
    <property type="match status" value="1"/>
</dbReference>
<dbReference type="Pfam" id="PF01520">
    <property type="entry name" value="Amidase_3"/>
    <property type="match status" value="1"/>
</dbReference>
<dbReference type="AlphaFoldDB" id="A0A9E3HA93"/>
<proteinExistence type="predicted"/>
<dbReference type="Gene3D" id="3.40.630.40">
    <property type="entry name" value="Zn-dependent exopeptidases"/>
    <property type="match status" value="1"/>
</dbReference>
<dbReference type="GO" id="GO:0008745">
    <property type="term" value="F:N-acetylmuramoyl-L-alanine amidase activity"/>
    <property type="evidence" value="ECO:0007669"/>
    <property type="project" value="InterPro"/>
</dbReference>
<dbReference type="Proteomes" id="UP000813215">
    <property type="component" value="Unassembled WGS sequence"/>
</dbReference>
<dbReference type="InterPro" id="IPR002508">
    <property type="entry name" value="MurNAc-LAA_cat"/>
</dbReference>
<evidence type="ECO:0000313" key="3">
    <source>
        <dbReference type="Proteomes" id="UP000813215"/>
    </source>
</evidence>
<comment type="caution">
    <text evidence="2">The sequence shown here is derived from an EMBL/GenBank/DDBJ whole genome shotgun (WGS) entry which is preliminary data.</text>
</comment>
<dbReference type="PANTHER" id="PTHR30404">
    <property type="entry name" value="N-ACETYLMURAMOYL-L-ALANINE AMIDASE"/>
    <property type="match status" value="1"/>
</dbReference>
<reference evidence="2" key="2">
    <citation type="journal article" date="2022" name="Microbiol. Resour. Announc.">
        <title>Metagenome Sequencing to Explore Phylogenomics of Terrestrial Cyanobacteria.</title>
        <authorList>
            <person name="Ward R.D."/>
            <person name="Stajich J.E."/>
            <person name="Johansen J.R."/>
            <person name="Huntemann M."/>
            <person name="Clum A."/>
            <person name="Foster B."/>
            <person name="Foster B."/>
            <person name="Roux S."/>
            <person name="Palaniappan K."/>
            <person name="Varghese N."/>
            <person name="Mukherjee S."/>
            <person name="Reddy T.B.K."/>
            <person name="Daum C."/>
            <person name="Copeland A."/>
            <person name="Chen I.A."/>
            <person name="Ivanova N.N."/>
            <person name="Kyrpides N.C."/>
            <person name="Shapiro N."/>
            <person name="Eloe-Fadrosh E.A."/>
            <person name="Pietrasiak N."/>
        </authorList>
    </citation>
    <scope>NUCLEOTIDE SEQUENCE</scope>
    <source>
        <strain evidence="2">HA4357-MV3</strain>
    </source>
</reference>
<dbReference type="GO" id="GO:0009253">
    <property type="term" value="P:peptidoglycan catabolic process"/>
    <property type="evidence" value="ECO:0007669"/>
    <property type="project" value="InterPro"/>
</dbReference>
<dbReference type="InterPro" id="IPR050695">
    <property type="entry name" value="N-acetylmuramoyl_amidase_3"/>
</dbReference>
<protein>
    <submittedName>
        <fullName evidence="2">N-acetylmuramoyl-L-alanine amidase</fullName>
    </submittedName>
</protein>
<dbReference type="GO" id="GO:0030288">
    <property type="term" value="C:outer membrane-bounded periplasmic space"/>
    <property type="evidence" value="ECO:0007669"/>
    <property type="project" value="TreeGrafter"/>
</dbReference>
<reference evidence="2" key="1">
    <citation type="submission" date="2021-05" db="EMBL/GenBank/DDBJ databases">
        <authorList>
            <person name="Pietrasiak N."/>
            <person name="Ward R."/>
            <person name="Stajich J.E."/>
            <person name="Kurbessoian T."/>
        </authorList>
    </citation>
    <scope>NUCLEOTIDE SEQUENCE</scope>
    <source>
        <strain evidence="2">HA4357-MV3</strain>
    </source>
</reference>
<dbReference type="SMART" id="SM00646">
    <property type="entry name" value="Ami_3"/>
    <property type="match status" value="1"/>
</dbReference>
<name>A0A9E3HA93_9NOST</name>
<dbReference type="EMBL" id="JAHHHW010000096">
    <property type="protein sequence ID" value="MBW4432980.1"/>
    <property type="molecule type" value="Genomic_DNA"/>
</dbReference>
<evidence type="ECO:0000259" key="1">
    <source>
        <dbReference type="SMART" id="SM00646"/>
    </source>
</evidence>
<gene>
    <name evidence="2" type="ORF">KME28_14930</name>
</gene>
<dbReference type="PANTHER" id="PTHR30404:SF8">
    <property type="entry name" value="AUTOLYSIN PH-RELATED"/>
    <property type="match status" value="1"/>
</dbReference>
<feature type="domain" description="MurNAc-LAA" evidence="1">
    <location>
        <begin position="64"/>
        <end position="166"/>
    </location>
</feature>